<dbReference type="Pfam" id="PF01061">
    <property type="entry name" value="ABC2_membrane"/>
    <property type="match status" value="1"/>
</dbReference>
<comment type="subcellular location">
    <subcellularLocation>
        <location evidence="1">Cell membrane</location>
        <topology evidence="1">Multi-pass membrane protein</topology>
    </subcellularLocation>
</comment>
<evidence type="ECO:0000256" key="5">
    <source>
        <dbReference type="ARBA" id="ARBA00022692"/>
    </source>
</evidence>
<keyword evidence="7 8" id="KW-0472">Membrane</keyword>
<dbReference type="InterPro" id="IPR013525">
    <property type="entry name" value="ABC2_TM"/>
</dbReference>
<comment type="similarity">
    <text evidence="2">Belongs to the ABC-2 integral membrane protein family.</text>
</comment>
<keyword evidence="4" id="KW-1003">Cell membrane</keyword>
<dbReference type="EMBL" id="CP014332">
    <property type="protein sequence ID" value="APS41575.1"/>
    <property type="molecule type" value="Genomic_DNA"/>
</dbReference>
<dbReference type="AlphaFoldDB" id="A0A1L6RAK8"/>
<dbReference type="STRING" id="1631871.FOL01_0716"/>
<dbReference type="PANTHER" id="PTHR30413:SF10">
    <property type="entry name" value="CAPSULE POLYSACCHARIDE EXPORT INNER-MEMBRANE PROTEIN CTRC"/>
    <property type="match status" value="1"/>
</dbReference>
<evidence type="ECO:0000256" key="4">
    <source>
        <dbReference type="ARBA" id="ARBA00022475"/>
    </source>
</evidence>
<evidence type="ECO:0000256" key="7">
    <source>
        <dbReference type="ARBA" id="ARBA00023136"/>
    </source>
</evidence>
<name>A0A1L6RAK8_9LACO</name>
<accession>A0A1L6RAK8</accession>
<evidence type="ECO:0000259" key="9">
    <source>
        <dbReference type="Pfam" id="PF01061"/>
    </source>
</evidence>
<evidence type="ECO:0000313" key="10">
    <source>
        <dbReference type="EMBL" id="APS41575.1"/>
    </source>
</evidence>
<evidence type="ECO:0000313" key="11">
    <source>
        <dbReference type="Proteomes" id="UP000185473"/>
    </source>
</evidence>
<feature type="transmembrane region" description="Helical" evidence="8">
    <location>
        <begin position="237"/>
        <end position="262"/>
    </location>
</feature>
<organism evidence="10 11">
    <name type="scientific">Weissella jogaejeotgali</name>
    <dbReference type="NCBI Taxonomy" id="1631871"/>
    <lineage>
        <taxon>Bacteria</taxon>
        <taxon>Bacillati</taxon>
        <taxon>Bacillota</taxon>
        <taxon>Bacilli</taxon>
        <taxon>Lactobacillales</taxon>
        <taxon>Lactobacillaceae</taxon>
        <taxon>Weissella</taxon>
    </lineage>
</organism>
<keyword evidence="3" id="KW-0813">Transport</keyword>
<evidence type="ECO:0000256" key="1">
    <source>
        <dbReference type="ARBA" id="ARBA00004651"/>
    </source>
</evidence>
<dbReference type="RefSeq" id="WP_075269419.1">
    <property type="nucleotide sequence ID" value="NZ_CP014332.1"/>
</dbReference>
<dbReference type="GO" id="GO:0140359">
    <property type="term" value="F:ABC-type transporter activity"/>
    <property type="evidence" value="ECO:0007669"/>
    <property type="project" value="InterPro"/>
</dbReference>
<feature type="domain" description="ABC-2 type transporter transmembrane" evidence="9">
    <location>
        <begin position="21"/>
        <end position="231"/>
    </location>
</feature>
<protein>
    <submittedName>
        <fullName evidence="10">Teichoic acid translocation permease protein TagG</fullName>
    </submittedName>
</protein>
<keyword evidence="5 8" id="KW-0812">Transmembrane</keyword>
<evidence type="ECO:0000256" key="2">
    <source>
        <dbReference type="ARBA" id="ARBA00007783"/>
    </source>
</evidence>
<evidence type="ECO:0000256" key="8">
    <source>
        <dbReference type="SAM" id="Phobius"/>
    </source>
</evidence>
<reference evidence="10 11" key="1">
    <citation type="submission" date="2016-02" db="EMBL/GenBank/DDBJ databases">
        <title>Complete Genome Sequence of Weissella jogaejeotgali FOL01.</title>
        <authorList>
            <person name="Lee J.-H."/>
            <person name="Ku H.-J."/>
        </authorList>
    </citation>
    <scope>NUCLEOTIDE SEQUENCE [LARGE SCALE GENOMIC DNA]</scope>
    <source>
        <strain evidence="10 11">FOL01</strain>
    </source>
</reference>
<evidence type="ECO:0000256" key="3">
    <source>
        <dbReference type="ARBA" id="ARBA00022448"/>
    </source>
</evidence>
<feature type="transmembrane region" description="Helical" evidence="8">
    <location>
        <begin position="128"/>
        <end position="148"/>
    </location>
</feature>
<dbReference type="Proteomes" id="UP000185473">
    <property type="component" value="Chromosome"/>
</dbReference>
<dbReference type="GO" id="GO:0005886">
    <property type="term" value="C:plasma membrane"/>
    <property type="evidence" value="ECO:0007669"/>
    <property type="project" value="UniProtKB-SubCell"/>
</dbReference>
<keyword evidence="11" id="KW-1185">Reference proteome</keyword>
<dbReference type="PANTHER" id="PTHR30413">
    <property type="entry name" value="INNER MEMBRANE TRANSPORT PERMEASE"/>
    <property type="match status" value="1"/>
</dbReference>
<proteinExistence type="inferred from homology"/>
<keyword evidence="6 8" id="KW-1133">Transmembrane helix</keyword>
<evidence type="ECO:0000256" key="6">
    <source>
        <dbReference type="ARBA" id="ARBA00022989"/>
    </source>
</evidence>
<feature type="transmembrane region" description="Helical" evidence="8">
    <location>
        <begin position="38"/>
        <end position="57"/>
    </location>
</feature>
<feature type="transmembrane region" description="Helical" evidence="8">
    <location>
        <begin position="154"/>
        <end position="177"/>
    </location>
</feature>
<dbReference type="KEGG" id="wjo:FOL01_0716"/>
<gene>
    <name evidence="10" type="ORF">FOL01_0716</name>
</gene>
<sequence length="274" mass="31999">MKDIWKIFKELVKSWPVVQRIARYNNDQTYRENYLGDFWHFADPALQIGIMILMFAVRNGSDNGNPHATGLAGYIAWIALGMVTYFFMQSAMQKSAKSIQSQINMLSRMKFSLSAIPMTEIITELRRYFVMLGMAFFAILFMNVKPSIYWLQFFYYFFAMMIFLYALSLVTSTITVLVPDFYNAYAAVLRVGMWISGVIIPVDSPNFPLLLSNVLKLNPLYYIIQGFRETLLENPVWFWHNITANLLFWGIVLILLTVGAHIHMRFRNRFMDFV</sequence>
<feature type="transmembrane region" description="Helical" evidence="8">
    <location>
        <begin position="69"/>
        <end position="88"/>
    </location>
</feature>
<dbReference type="GO" id="GO:0015920">
    <property type="term" value="P:lipopolysaccharide transport"/>
    <property type="evidence" value="ECO:0007669"/>
    <property type="project" value="TreeGrafter"/>
</dbReference>
<feature type="transmembrane region" description="Helical" evidence="8">
    <location>
        <begin position="184"/>
        <end position="202"/>
    </location>
</feature>